<dbReference type="AlphaFoldDB" id="A0A6L3J0A0"/>
<evidence type="ECO:0000313" key="1">
    <source>
        <dbReference type="EMBL" id="KAA5315381.1"/>
    </source>
</evidence>
<protein>
    <submittedName>
        <fullName evidence="1">Uncharacterized protein</fullName>
    </submittedName>
</protein>
<reference evidence="1 2" key="1">
    <citation type="journal article" date="2019" name="Nat. Med.">
        <title>A library of human gut bacterial isolates paired with longitudinal multiomics data enables mechanistic microbiome research.</title>
        <authorList>
            <person name="Poyet M."/>
            <person name="Groussin M."/>
            <person name="Gibbons S.M."/>
            <person name="Avila-Pacheco J."/>
            <person name="Jiang X."/>
            <person name="Kearney S.M."/>
            <person name="Perrotta A.R."/>
            <person name="Berdy B."/>
            <person name="Zhao S."/>
            <person name="Lieberman T.D."/>
            <person name="Swanson P.K."/>
            <person name="Smith M."/>
            <person name="Roesemann S."/>
            <person name="Alexander J.E."/>
            <person name="Rich S.A."/>
            <person name="Livny J."/>
            <person name="Vlamakis H."/>
            <person name="Clish C."/>
            <person name="Bullock K."/>
            <person name="Deik A."/>
            <person name="Scott J."/>
            <person name="Pierce K.A."/>
            <person name="Xavier R.J."/>
            <person name="Alm E.J."/>
        </authorList>
    </citation>
    <scope>NUCLEOTIDE SEQUENCE [LARGE SCALE GENOMIC DNA]</scope>
    <source>
        <strain evidence="1 2">BIOML-A25</strain>
    </source>
</reference>
<sequence>MPTYVICEPLVNPALLVKRIKKEIPNLYNSLALDFPNPYASQCRSTPTHYILVHSAIEYFIKK</sequence>
<dbReference type="Proteomes" id="UP000481700">
    <property type="component" value="Unassembled WGS sequence"/>
</dbReference>
<organism evidence="1 2">
    <name type="scientific">Phocaeicola dorei</name>
    <dbReference type="NCBI Taxonomy" id="357276"/>
    <lineage>
        <taxon>Bacteria</taxon>
        <taxon>Pseudomonadati</taxon>
        <taxon>Bacteroidota</taxon>
        <taxon>Bacteroidia</taxon>
        <taxon>Bacteroidales</taxon>
        <taxon>Bacteroidaceae</taxon>
        <taxon>Phocaeicola</taxon>
    </lineage>
</organism>
<comment type="caution">
    <text evidence="1">The sequence shown here is derived from an EMBL/GenBank/DDBJ whole genome shotgun (WGS) entry which is preliminary data.</text>
</comment>
<accession>A0A6L3J0A0</accession>
<gene>
    <name evidence="1" type="ORF">F2Z07_19585</name>
</gene>
<name>A0A6L3J0A0_9BACT</name>
<dbReference type="EMBL" id="VVZV01000029">
    <property type="protein sequence ID" value="KAA5315381.1"/>
    <property type="molecule type" value="Genomic_DNA"/>
</dbReference>
<proteinExistence type="predicted"/>
<evidence type="ECO:0000313" key="2">
    <source>
        <dbReference type="Proteomes" id="UP000481700"/>
    </source>
</evidence>